<dbReference type="HAMAP" id="MF_00258">
    <property type="entry name" value="Glu_racemase"/>
    <property type="match status" value="1"/>
</dbReference>
<comment type="function">
    <text evidence="7">Provides the (R)-glutamate required for cell wall biosynthesis.</text>
</comment>
<dbReference type="OrthoDB" id="9801055at2"/>
<evidence type="ECO:0000313" key="8">
    <source>
        <dbReference type="EMBL" id="EIT68161.1"/>
    </source>
</evidence>
<dbReference type="UniPathway" id="UPA00219"/>
<dbReference type="PROSITE" id="PS00924">
    <property type="entry name" value="ASP_GLU_RACEMASE_2"/>
    <property type="match status" value="1"/>
</dbReference>
<dbReference type="NCBIfam" id="TIGR00067">
    <property type="entry name" value="glut_race"/>
    <property type="match status" value="1"/>
</dbReference>
<dbReference type="GO" id="GO:0008360">
    <property type="term" value="P:regulation of cell shape"/>
    <property type="evidence" value="ECO:0007669"/>
    <property type="project" value="UniProtKB-KW"/>
</dbReference>
<keyword evidence="4 7" id="KW-0573">Peptidoglycan synthesis</keyword>
<dbReference type="Gene3D" id="3.40.50.1860">
    <property type="match status" value="2"/>
</dbReference>
<evidence type="ECO:0000256" key="3">
    <source>
        <dbReference type="ARBA" id="ARBA00022960"/>
    </source>
</evidence>
<evidence type="ECO:0000256" key="1">
    <source>
        <dbReference type="ARBA" id="ARBA00001602"/>
    </source>
</evidence>
<accession>I8HXM5</accession>
<comment type="caution">
    <text evidence="8">The sequence shown here is derived from an EMBL/GenBank/DDBJ whole genome shotgun (WGS) entry which is preliminary data.</text>
</comment>
<comment type="similarity">
    <text evidence="7">Belongs to the aspartate/glutamate racemases family.</text>
</comment>
<comment type="pathway">
    <text evidence="7">Cell wall biogenesis; peptidoglycan biosynthesis.</text>
</comment>
<organism evidence="8 9">
    <name type="scientific">Hydrocarboniphaga effusa AP103</name>
    <dbReference type="NCBI Taxonomy" id="1172194"/>
    <lineage>
        <taxon>Bacteria</taxon>
        <taxon>Pseudomonadati</taxon>
        <taxon>Pseudomonadota</taxon>
        <taxon>Gammaproteobacteria</taxon>
        <taxon>Nevskiales</taxon>
        <taxon>Nevskiaceae</taxon>
        <taxon>Hydrocarboniphaga</taxon>
    </lineage>
</organism>
<keyword evidence="5 7" id="KW-0413">Isomerase</keyword>
<proteinExistence type="inferred from homology"/>
<keyword evidence="9" id="KW-1185">Reference proteome</keyword>
<dbReference type="InterPro" id="IPR033134">
    <property type="entry name" value="Asp/Glu_racemase_AS_2"/>
</dbReference>
<sequence length="264" mass="27664">MSPAPSAGPGADPIGVFDSGVGGLSVLRELRRQLPAESLRYFADSGHCPYGGKTQAQIQARACEITERFLQRGAKLIVVACNTATIAAVEHLRATYPVPFIGMEPAVKPAVAATRSGVVGVLATGAALAGQKFHTLIQQHASSVRMITQPCPGLVEHVERGEIDGDEVRALLRRYVNPLIAAGADVLVLGCTHYPFLREAIAEIAGEGVQLIDTGAAVARQTARVLEREGLQNAPAAVGDVSFETSGDAALVMPVIGRLWNLSA</sequence>
<evidence type="ECO:0000256" key="5">
    <source>
        <dbReference type="ARBA" id="ARBA00023235"/>
    </source>
</evidence>
<name>I8HXM5_9GAMM</name>
<feature type="active site" description="Proton donor/acceptor" evidence="7">
    <location>
        <position position="191"/>
    </location>
</feature>
<dbReference type="Proteomes" id="UP000003704">
    <property type="component" value="Unassembled WGS sequence"/>
</dbReference>
<dbReference type="Pfam" id="PF01177">
    <property type="entry name" value="Asp_Glu_race"/>
    <property type="match status" value="1"/>
</dbReference>
<dbReference type="PANTHER" id="PTHR21198">
    <property type="entry name" value="GLUTAMATE RACEMASE"/>
    <property type="match status" value="1"/>
</dbReference>
<reference evidence="8 9" key="1">
    <citation type="journal article" date="2012" name="J. Bacteriol.">
        <title>Genome Sequence of n-Alkane-Degrading Hydrocarboniphaga effusa Strain AP103T (ATCC BAA-332T).</title>
        <authorList>
            <person name="Chang H.K."/>
            <person name="Zylstra G.J."/>
            <person name="Chae J.C."/>
        </authorList>
    </citation>
    <scope>NUCLEOTIDE SEQUENCE [LARGE SCALE GENOMIC DNA]</scope>
    <source>
        <strain evidence="8 9">AP103</strain>
    </source>
</reference>
<dbReference type="FunFam" id="3.40.50.1860:FF:000001">
    <property type="entry name" value="Glutamate racemase"/>
    <property type="match status" value="1"/>
</dbReference>
<evidence type="ECO:0000256" key="6">
    <source>
        <dbReference type="ARBA" id="ARBA00023316"/>
    </source>
</evidence>
<keyword evidence="6 7" id="KW-0961">Cell wall biogenesis/degradation</keyword>
<dbReference type="STRING" id="1172194.WQQ_45960"/>
<feature type="binding site" evidence="7">
    <location>
        <begin position="82"/>
        <end position="83"/>
    </location>
    <ligand>
        <name>substrate</name>
    </ligand>
</feature>
<evidence type="ECO:0000313" key="9">
    <source>
        <dbReference type="Proteomes" id="UP000003704"/>
    </source>
</evidence>
<evidence type="ECO:0000256" key="4">
    <source>
        <dbReference type="ARBA" id="ARBA00022984"/>
    </source>
</evidence>
<dbReference type="RefSeq" id="WP_007187531.1">
    <property type="nucleotide sequence ID" value="NZ_AKGD01000004.1"/>
</dbReference>
<dbReference type="InterPro" id="IPR015942">
    <property type="entry name" value="Asp/Glu/hydantoin_racemase"/>
</dbReference>
<evidence type="ECO:0000256" key="2">
    <source>
        <dbReference type="ARBA" id="ARBA00013090"/>
    </source>
</evidence>
<dbReference type="InterPro" id="IPR001920">
    <property type="entry name" value="Asp/Glu_race"/>
</dbReference>
<feature type="binding site" evidence="7">
    <location>
        <begin position="192"/>
        <end position="193"/>
    </location>
    <ligand>
        <name>substrate</name>
    </ligand>
</feature>
<feature type="binding site" evidence="7">
    <location>
        <begin position="18"/>
        <end position="19"/>
    </location>
    <ligand>
        <name>substrate</name>
    </ligand>
</feature>
<comment type="catalytic activity">
    <reaction evidence="1 7">
        <text>L-glutamate = D-glutamate</text>
        <dbReference type="Rhea" id="RHEA:12813"/>
        <dbReference type="ChEBI" id="CHEBI:29985"/>
        <dbReference type="ChEBI" id="CHEBI:29986"/>
        <dbReference type="EC" id="5.1.1.3"/>
    </reaction>
</comment>
<dbReference type="InterPro" id="IPR004391">
    <property type="entry name" value="Glu_race"/>
</dbReference>
<feature type="active site" description="Proton donor/acceptor" evidence="7">
    <location>
        <position position="81"/>
    </location>
</feature>
<dbReference type="GO" id="GO:0009252">
    <property type="term" value="P:peptidoglycan biosynthetic process"/>
    <property type="evidence" value="ECO:0007669"/>
    <property type="project" value="UniProtKB-UniRule"/>
</dbReference>
<protein>
    <recommendedName>
        <fullName evidence="2 7">Glutamate racemase</fullName>
        <ecNumber evidence="2 7">5.1.1.3</ecNumber>
    </recommendedName>
</protein>
<gene>
    <name evidence="7" type="primary">murI</name>
    <name evidence="8" type="ORF">WQQ_45960</name>
</gene>
<dbReference type="GO" id="GO:0008881">
    <property type="term" value="F:glutamate racemase activity"/>
    <property type="evidence" value="ECO:0007669"/>
    <property type="project" value="UniProtKB-UniRule"/>
</dbReference>
<dbReference type="EMBL" id="AKGD01000004">
    <property type="protein sequence ID" value="EIT68161.1"/>
    <property type="molecule type" value="Genomic_DNA"/>
</dbReference>
<dbReference type="InterPro" id="IPR018187">
    <property type="entry name" value="Asp/Glu_racemase_AS_1"/>
</dbReference>
<dbReference type="EC" id="5.1.1.3" evidence="2 7"/>
<dbReference type="SUPFAM" id="SSF53681">
    <property type="entry name" value="Aspartate/glutamate racemase"/>
    <property type="match status" value="2"/>
</dbReference>
<dbReference type="GO" id="GO:0071555">
    <property type="term" value="P:cell wall organization"/>
    <property type="evidence" value="ECO:0007669"/>
    <property type="project" value="UniProtKB-KW"/>
</dbReference>
<dbReference type="PATRIC" id="fig|1172194.4.peg.4457"/>
<dbReference type="PROSITE" id="PS00923">
    <property type="entry name" value="ASP_GLU_RACEMASE_1"/>
    <property type="match status" value="1"/>
</dbReference>
<dbReference type="PANTHER" id="PTHR21198:SF2">
    <property type="entry name" value="GLUTAMATE RACEMASE"/>
    <property type="match status" value="1"/>
</dbReference>
<feature type="binding site" evidence="7">
    <location>
        <begin position="50"/>
        <end position="51"/>
    </location>
    <ligand>
        <name>substrate</name>
    </ligand>
</feature>
<evidence type="ECO:0000256" key="7">
    <source>
        <dbReference type="HAMAP-Rule" id="MF_00258"/>
    </source>
</evidence>
<dbReference type="AlphaFoldDB" id="I8HXM5"/>
<keyword evidence="3 7" id="KW-0133">Cell shape</keyword>